<dbReference type="EMBL" id="ML208881">
    <property type="protein sequence ID" value="TFK59844.1"/>
    <property type="molecule type" value="Genomic_DNA"/>
</dbReference>
<evidence type="ECO:0000313" key="1">
    <source>
        <dbReference type="EMBL" id="TFK59844.1"/>
    </source>
</evidence>
<accession>A0ACD3A2G9</accession>
<sequence>MSQVHGEAKKGWLDMLFSHRNPDLPLSAVDGKLAAITTDGVSFITTPNADYIPSPPAYTSDCVIRRLDGRFGHEDYIHWPQPYNKRNPHHACILRKQTTGPLAVIWLDLNESHFDTLEHNPRMGRMAGTTLGELRTCVDDLISRTHTWKQDNPTSSALTIVNPLMLSLSHAFSQLECLALTFSNTSLVLRSIQRAWLELQAVIEYVDVFQQRMNGRVTPPSPHDIAPTIGAFVSITRQAQDLFTARIPFWFIKPINNFTIENILELTTLTWPSPDRLAIPAISTPISLSSTTNQDCARINAIVSSDREILTHPDPFQVAEPLQPIQLSTPTPVSHTARFTPYKGTNERKPNFRVPLDAFQPITRHAVVPHSLAIWENTLKSVKPDQALLIHASRRRVDDGKHMFPPLRVFASVTANASRLSQFITTWTTIREPCIYRAIYNEYASPPLSIQAWRDLLMTTTNPRFETVIQSMSNVFNDFGINAQYLSSRPVTSRSNDEIKRVLWELAEYNFRSDLCALDSRITRSDVDRDTHNSILQMCLAPKKSTRAGLLVFDHRDVETGLATHDAEQKKHLLTNMRSLMQGWDTQKEGILLETKTVEGSRYLERLERAIAEEKSIRTNNNRTNTTRSNSAQVGDDVMDRIMDQLSTEGIQSQDHPTRNPILPKIVRVDSHTQFPNHEGRLWVLLQDRRLEAFEKLVEEVPKWKVPQTEEEIINEGYTILEASKGDVAFVRDVQRGGDDTDDVLKTWAIPRREHSPQEQADMVSMRTKILGPERGLGEDKPKKVNGEYRGGTAFEREHPNAALTEEQRTYLVSTSIQHHNASGNLLAPCAAIKRKATEGVDKVSGVMESLTKMAASISVKGMNKISQQDRDVIHDLADLTNMPRIGVNGNVYHPTMQLNIASASRTNSQSLSASLGAFGGVHIDERDSCLVPTALTVLTEDHEDIGPVFIILVDLGLAWKLEQLSTIFFNGLHYHVPTTPSYNPGPRKSVKPYYRITLVNYPPSAVIDNTGSIAFASLPHSHDRLQITKELRMPTSKPTANPPSSGSTFVHDGSALMEPHDFLDMVARSATQVISHIIEQAPPELELQFDRNTLIGAFSMRNGDKGRITAEKWELGPGDSEDEPAEEYPSIIEDINDRVTALMNKHARTIPICAISDKRDSNSNDIIAPNVAKRRAIVHKFQSRTQRQKIYVKPNSPLNRPGYPIRSRMHNRETKTCYYLRN</sequence>
<protein>
    <submittedName>
        <fullName evidence="1">Uncharacterized protein</fullName>
    </submittedName>
</protein>
<evidence type="ECO:0000313" key="2">
    <source>
        <dbReference type="Proteomes" id="UP000308600"/>
    </source>
</evidence>
<organism evidence="1 2">
    <name type="scientific">Pluteus cervinus</name>
    <dbReference type="NCBI Taxonomy" id="181527"/>
    <lineage>
        <taxon>Eukaryota</taxon>
        <taxon>Fungi</taxon>
        <taxon>Dikarya</taxon>
        <taxon>Basidiomycota</taxon>
        <taxon>Agaricomycotina</taxon>
        <taxon>Agaricomycetes</taxon>
        <taxon>Agaricomycetidae</taxon>
        <taxon>Agaricales</taxon>
        <taxon>Pluteineae</taxon>
        <taxon>Pluteaceae</taxon>
        <taxon>Pluteus</taxon>
    </lineage>
</organism>
<name>A0ACD3A2G9_9AGAR</name>
<dbReference type="Proteomes" id="UP000308600">
    <property type="component" value="Unassembled WGS sequence"/>
</dbReference>
<gene>
    <name evidence="1" type="ORF">BDN72DRAFT_905487</name>
</gene>
<proteinExistence type="predicted"/>
<keyword evidence="2" id="KW-1185">Reference proteome</keyword>
<reference evidence="1 2" key="1">
    <citation type="journal article" date="2019" name="Nat. Ecol. Evol.">
        <title>Megaphylogeny resolves global patterns of mushroom evolution.</title>
        <authorList>
            <person name="Varga T."/>
            <person name="Krizsan K."/>
            <person name="Foldi C."/>
            <person name="Dima B."/>
            <person name="Sanchez-Garcia M."/>
            <person name="Sanchez-Ramirez S."/>
            <person name="Szollosi G.J."/>
            <person name="Szarkandi J.G."/>
            <person name="Papp V."/>
            <person name="Albert L."/>
            <person name="Andreopoulos W."/>
            <person name="Angelini C."/>
            <person name="Antonin V."/>
            <person name="Barry K.W."/>
            <person name="Bougher N.L."/>
            <person name="Buchanan P."/>
            <person name="Buyck B."/>
            <person name="Bense V."/>
            <person name="Catcheside P."/>
            <person name="Chovatia M."/>
            <person name="Cooper J."/>
            <person name="Damon W."/>
            <person name="Desjardin D."/>
            <person name="Finy P."/>
            <person name="Geml J."/>
            <person name="Haridas S."/>
            <person name="Hughes K."/>
            <person name="Justo A."/>
            <person name="Karasinski D."/>
            <person name="Kautmanova I."/>
            <person name="Kiss B."/>
            <person name="Kocsube S."/>
            <person name="Kotiranta H."/>
            <person name="LaButti K.M."/>
            <person name="Lechner B.E."/>
            <person name="Liimatainen K."/>
            <person name="Lipzen A."/>
            <person name="Lukacs Z."/>
            <person name="Mihaltcheva S."/>
            <person name="Morgado L.N."/>
            <person name="Niskanen T."/>
            <person name="Noordeloos M.E."/>
            <person name="Ohm R.A."/>
            <person name="Ortiz-Santana B."/>
            <person name="Ovrebo C."/>
            <person name="Racz N."/>
            <person name="Riley R."/>
            <person name="Savchenko A."/>
            <person name="Shiryaev A."/>
            <person name="Soop K."/>
            <person name="Spirin V."/>
            <person name="Szebenyi C."/>
            <person name="Tomsovsky M."/>
            <person name="Tulloss R.E."/>
            <person name="Uehling J."/>
            <person name="Grigoriev I.V."/>
            <person name="Vagvolgyi C."/>
            <person name="Papp T."/>
            <person name="Martin F.M."/>
            <person name="Miettinen O."/>
            <person name="Hibbett D.S."/>
            <person name="Nagy L.G."/>
        </authorList>
    </citation>
    <scope>NUCLEOTIDE SEQUENCE [LARGE SCALE GENOMIC DNA]</scope>
    <source>
        <strain evidence="1 2">NL-1719</strain>
    </source>
</reference>